<name>U2X7P0_GEOKU</name>
<reference evidence="2" key="1">
    <citation type="journal article" date="2013" name="Genome">
        <title>Draft Genome Sequence of Geobacillus kaustophilus GBlys, a Lysogenic Strain with Bacteriophage phiOH2.</title>
        <authorList>
            <person name="Doi K."/>
            <person name="Mori K."/>
            <person name="Martono H."/>
            <person name="Nagayoshi Y."/>
            <person name="Fujino Y."/>
            <person name="Tashiro K."/>
            <person name="Kuhara S."/>
            <person name="Ohshima T."/>
        </authorList>
    </citation>
    <scope>NUCLEOTIDE SEQUENCE [LARGE SCALE GENOMIC DNA]</scope>
    <source>
        <strain evidence="2">GBlys</strain>
    </source>
</reference>
<comment type="caution">
    <text evidence="1">The sequence shown here is derived from an EMBL/GenBank/DDBJ whole genome shotgun (WGS) entry which is preliminary data.</text>
</comment>
<proteinExistence type="predicted"/>
<gene>
    <name evidence="1" type="ORF">GBL_3004</name>
</gene>
<organism evidence="1 2">
    <name type="scientific">Geobacillus kaustophilus GBlys</name>
    <dbReference type="NCBI Taxonomy" id="1337888"/>
    <lineage>
        <taxon>Bacteria</taxon>
        <taxon>Bacillati</taxon>
        <taxon>Bacillota</taxon>
        <taxon>Bacilli</taxon>
        <taxon>Bacillales</taxon>
        <taxon>Anoxybacillaceae</taxon>
        <taxon>Geobacillus</taxon>
        <taxon>Geobacillus thermoleovorans group</taxon>
    </lineage>
</organism>
<evidence type="ECO:0000313" key="1">
    <source>
        <dbReference type="EMBL" id="GAD14787.1"/>
    </source>
</evidence>
<dbReference type="EMBL" id="BASG01000039">
    <property type="protein sequence ID" value="GAD14787.1"/>
    <property type="molecule type" value="Genomic_DNA"/>
</dbReference>
<sequence>MVAITERLFGYTSHYRRKIRMMNVRKHNADNRCPSFRQMDGLNIFRVIELLHCFPTVFRFSSLTYGYPFNTLDTAATDTPASFAKSRILAIFTHSLKKTCLETRFIHYCGSCHLVYMRRGTTCFTDLLHSFCSSPLFGAGRISPCTSNNVQKQTSRKNRETILFVSTVSIGIMGSIWNVRRNEHDSILETVVLSRCRLRLAGWLRNESAGVSNKSNERTTASRLKRNVRQCAAAKRKASFFRPIGCGGE</sequence>
<dbReference type="Proteomes" id="UP000016424">
    <property type="component" value="Unassembled WGS sequence"/>
</dbReference>
<protein>
    <submittedName>
        <fullName evidence="1">Uncharacterized protein</fullName>
    </submittedName>
</protein>
<dbReference type="AlphaFoldDB" id="U2X7P0"/>
<evidence type="ECO:0000313" key="2">
    <source>
        <dbReference type="Proteomes" id="UP000016424"/>
    </source>
</evidence>
<accession>U2X7P0</accession>